<sequence length="272" mass="30753">MPRAGTHEVKPASVIRTGRPDGCQAHFHPERYQLVFSREGVEEKIDLGFSGSRLLERLLQVPGEVVGRDELLAYAWSDRIVGQGSLNQQIYSLRQVLGDEKNREIIQTLPRRGYMLSPKFLVNLNDLADLPAPGFFPPLALPRRANRTLNQQRMATLMMAASALLILSLVVFAYIYHELFQSQVLVAERDIGNKHFTYAATTPQALEQLRNDTGGLTERLAALVEQPVQFRLGANAGFFELLCVQRDTTRWLMINRAQLPKVQDEQLRSCLQ</sequence>
<dbReference type="SUPFAM" id="SSF46894">
    <property type="entry name" value="C-terminal effector domain of the bipartite response regulators"/>
    <property type="match status" value="1"/>
</dbReference>
<dbReference type="Proteomes" id="UP001143328">
    <property type="component" value="Unassembled WGS sequence"/>
</dbReference>
<dbReference type="AlphaFoldDB" id="A0A9W6KC90"/>
<comment type="caution">
    <text evidence="5">The sequence shown here is derived from an EMBL/GenBank/DDBJ whole genome shotgun (WGS) entry which is preliminary data.</text>
</comment>
<evidence type="ECO:0000256" key="2">
    <source>
        <dbReference type="PROSITE-ProRule" id="PRU01091"/>
    </source>
</evidence>
<dbReference type="GO" id="GO:0003677">
    <property type="term" value="F:DNA binding"/>
    <property type="evidence" value="ECO:0007669"/>
    <property type="project" value="UniProtKB-UniRule"/>
</dbReference>
<dbReference type="RefSeq" id="WP_271197610.1">
    <property type="nucleotide sequence ID" value="NZ_BSFN01000019.1"/>
</dbReference>
<dbReference type="GO" id="GO:0000160">
    <property type="term" value="P:phosphorelay signal transduction system"/>
    <property type="evidence" value="ECO:0007669"/>
    <property type="project" value="InterPro"/>
</dbReference>
<evidence type="ECO:0000259" key="4">
    <source>
        <dbReference type="PROSITE" id="PS51755"/>
    </source>
</evidence>
<dbReference type="InterPro" id="IPR016032">
    <property type="entry name" value="Sig_transdc_resp-reg_C-effctor"/>
</dbReference>
<accession>A0A9W6KC90</accession>
<feature type="domain" description="OmpR/PhoB-type" evidence="4">
    <location>
        <begin position="12"/>
        <end position="118"/>
    </location>
</feature>
<keyword evidence="3" id="KW-0472">Membrane</keyword>
<keyword evidence="6" id="KW-1185">Reference proteome</keyword>
<keyword evidence="3" id="KW-1133">Transmembrane helix</keyword>
<evidence type="ECO:0000313" key="6">
    <source>
        <dbReference type="Proteomes" id="UP001143328"/>
    </source>
</evidence>
<feature type="DNA-binding region" description="OmpR/PhoB-type" evidence="2">
    <location>
        <begin position="12"/>
        <end position="118"/>
    </location>
</feature>
<protein>
    <recommendedName>
        <fullName evidence="4">OmpR/PhoB-type domain-containing protein</fullName>
    </recommendedName>
</protein>
<dbReference type="Gene3D" id="1.10.10.10">
    <property type="entry name" value="Winged helix-like DNA-binding domain superfamily/Winged helix DNA-binding domain"/>
    <property type="match status" value="1"/>
</dbReference>
<dbReference type="InterPro" id="IPR001867">
    <property type="entry name" value="OmpR/PhoB-type_DNA-bd"/>
</dbReference>
<keyword evidence="1 2" id="KW-0238">DNA-binding</keyword>
<dbReference type="GO" id="GO:0006355">
    <property type="term" value="P:regulation of DNA-templated transcription"/>
    <property type="evidence" value="ECO:0007669"/>
    <property type="project" value="InterPro"/>
</dbReference>
<dbReference type="SMART" id="SM00862">
    <property type="entry name" value="Trans_reg_C"/>
    <property type="match status" value="1"/>
</dbReference>
<dbReference type="EMBL" id="BSFN01000019">
    <property type="protein sequence ID" value="GLK91369.1"/>
    <property type="molecule type" value="Genomic_DNA"/>
</dbReference>
<reference evidence="5" key="2">
    <citation type="submission" date="2023-01" db="EMBL/GenBank/DDBJ databases">
        <authorList>
            <person name="Sun Q."/>
            <person name="Evtushenko L."/>
        </authorList>
    </citation>
    <scope>NUCLEOTIDE SEQUENCE</scope>
    <source>
        <strain evidence="5">VKM B-2935</strain>
    </source>
</reference>
<evidence type="ECO:0000256" key="3">
    <source>
        <dbReference type="SAM" id="Phobius"/>
    </source>
</evidence>
<dbReference type="CDD" id="cd00383">
    <property type="entry name" value="trans_reg_C"/>
    <property type="match status" value="1"/>
</dbReference>
<dbReference type="InterPro" id="IPR036388">
    <property type="entry name" value="WH-like_DNA-bd_sf"/>
</dbReference>
<organism evidence="5 6">
    <name type="scientific">Pseudomonas turukhanskensis</name>
    <dbReference type="NCBI Taxonomy" id="1806536"/>
    <lineage>
        <taxon>Bacteria</taxon>
        <taxon>Pseudomonadati</taxon>
        <taxon>Pseudomonadota</taxon>
        <taxon>Gammaproteobacteria</taxon>
        <taxon>Pseudomonadales</taxon>
        <taxon>Pseudomonadaceae</taxon>
        <taxon>Pseudomonas</taxon>
    </lineage>
</organism>
<dbReference type="Pfam" id="PF00486">
    <property type="entry name" value="Trans_reg_C"/>
    <property type="match status" value="1"/>
</dbReference>
<evidence type="ECO:0000256" key="1">
    <source>
        <dbReference type="ARBA" id="ARBA00023125"/>
    </source>
</evidence>
<proteinExistence type="predicted"/>
<evidence type="ECO:0000313" key="5">
    <source>
        <dbReference type="EMBL" id="GLK91369.1"/>
    </source>
</evidence>
<feature type="transmembrane region" description="Helical" evidence="3">
    <location>
        <begin position="154"/>
        <end position="176"/>
    </location>
</feature>
<gene>
    <name evidence="5" type="ORF">GCM10017655_44330</name>
</gene>
<dbReference type="PROSITE" id="PS51755">
    <property type="entry name" value="OMPR_PHOB"/>
    <property type="match status" value="1"/>
</dbReference>
<name>A0A9W6KC90_9PSED</name>
<reference evidence="5" key="1">
    <citation type="journal article" date="2014" name="Int. J. Syst. Evol. Microbiol.">
        <title>Complete genome sequence of Corynebacterium casei LMG S-19264T (=DSM 44701T), isolated from a smear-ripened cheese.</title>
        <authorList>
            <consortium name="US DOE Joint Genome Institute (JGI-PGF)"/>
            <person name="Walter F."/>
            <person name="Albersmeier A."/>
            <person name="Kalinowski J."/>
            <person name="Ruckert C."/>
        </authorList>
    </citation>
    <scope>NUCLEOTIDE SEQUENCE</scope>
    <source>
        <strain evidence="5">VKM B-2935</strain>
    </source>
</reference>
<keyword evidence="3" id="KW-0812">Transmembrane</keyword>